<reference evidence="2 3" key="1">
    <citation type="submission" date="2018-03" db="EMBL/GenBank/DDBJ databases">
        <title>Draft genome of Deinococcus sp. OD32.</title>
        <authorList>
            <person name="Wang X.-P."/>
            <person name="Du Z.-J."/>
        </authorList>
    </citation>
    <scope>NUCLEOTIDE SEQUENCE [LARGE SCALE GENOMIC DNA]</scope>
    <source>
        <strain evidence="2 3">OD32</strain>
    </source>
</reference>
<evidence type="ECO:0000313" key="3">
    <source>
        <dbReference type="Proteomes" id="UP000240317"/>
    </source>
</evidence>
<keyword evidence="1" id="KW-1133">Transmembrane helix</keyword>
<dbReference type="Gene3D" id="3.30.700.10">
    <property type="entry name" value="Glycoprotein, Type 4 Pilin"/>
    <property type="match status" value="1"/>
</dbReference>
<proteinExistence type="predicted"/>
<feature type="transmembrane region" description="Helical" evidence="1">
    <location>
        <begin position="70"/>
        <end position="88"/>
    </location>
</feature>
<organism evidence="2 3">
    <name type="scientific">Deinococcus arcticus</name>
    <dbReference type="NCBI Taxonomy" id="2136176"/>
    <lineage>
        <taxon>Bacteria</taxon>
        <taxon>Thermotogati</taxon>
        <taxon>Deinococcota</taxon>
        <taxon>Deinococci</taxon>
        <taxon>Deinococcales</taxon>
        <taxon>Deinococcaceae</taxon>
        <taxon>Deinococcus</taxon>
    </lineage>
</organism>
<feature type="transmembrane region" description="Helical" evidence="1">
    <location>
        <begin position="20"/>
        <end position="40"/>
    </location>
</feature>
<protein>
    <submittedName>
        <fullName evidence="2">Uncharacterized protein</fullName>
    </submittedName>
</protein>
<keyword evidence="1" id="KW-0812">Transmembrane</keyword>
<keyword evidence="1" id="KW-0472">Membrane</keyword>
<dbReference type="AlphaFoldDB" id="A0A2T3W667"/>
<dbReference type="EMBL" id="PYSV01000012">
    <property type="protein sequence ID" value="PTA67396.1"/>
    <property type="molecule type" value="Genomic_DNA"/>
</dbReference>
<name>A0A2T3W667_9DEIO</name>
<evidence type="ECO:0000313" key="2">
    <source>
        <dbReference type="EMBL" id="PTA67396.1"/>
    </source>
</evidence>
<comment type="caution">
    <text evidence="2">The sequence shown here is derived from an EMBL/GenBank/DDBJ whole genome shotgun (WGS) entry which is preliminary data.</text>
</comment>
<dbReference type="OrthoDB" id="72075at2"/>
<dbReference type="Proteomes" id="UP000240317">
    <property type="component" value="Unassembled WGS sequence"/>
</dbReference>
<sequence>MSWPEDATRQAPAPAATRAPSAALGYLLNVLLPGAGFTLINRWGWHLGWFGIQVGLYLVASILSGATGTLLPLALPFVGFIAMLVHFGRVYAEQRARHFQPPLELAVKLVLILGHFFIGFVLVGILAAVLIPNLLAARTRAQQTGEMAVARAAQLQAVTAQLDQRVQDGPCPLEGLPDAYREQIASCTLTNSSGAVPSVSVTFHSGRTVSLP</sequence>
<feature type="transmembrane region" description="Helical" evidence="1">
    <location>
        <begin position="109"/>
        <end position="131"/>
    </location>
</feature>
<accession>A0A2T3W667</accession>
<dbReference type="RefSeq" id="WP_107138480.1">
    <property type="nucleotide sequence ID" value="NZ_PYSV01000012.1"/>
</dbReference>
<evidence type="ECO:0000256" key="1">
    <source>
        <dbReference type="SAM" id="Phobius"/>
    </source>
</evidence>
<gene>
    <name evidence="2" type="ORF">C8263_12540</name>
</gene>
<keyword evidence="3" id="KW-1185">Reference proteome</keyword>